<accession>A0A420FG79</accession>
<reference evidence="1 2" key="1">
    <citation type="submission" date="2016-07" db="EMBL/GenBank/DDBJ databases">
        <title>Genome analysis of Sphingobacterium siyangense T12B17.</title>
        <authorList>
            <person name="Xu D."/>
            <person name="Su Y."/>
            <person name="Zheng S."/>
        </authorList>
    </citation>
    <scope>NUCLEOTIDE SEQUENCE [LARGE SCALE GENOMIC DNA]</scope>
    <source>
        <strain evidence="1 2">T12B17</strain>
    </source>
</reference>
<evidence type="ECO:0000313" key="1">
    <source>
        <dbReference type="EMBL" id="RKF31866.1"/>
    </source>
</evidence>
<keyword evidence="2" id="KW-1185">Reference proteome</keyword>
<dbReference type="PROSITE" id="PS51257">
    <property type="entry name" value="PROKAR_LIPOPROTEIN"/>
    <property type="match status" value="1"/>
</dbReference>
<name>A0A420FG79_9SPHI</name>
<organism evidence="1 2">
    <name type="scientific">Sphingobacterium siyangense</name>
    <dbReference type="NCBI Taxonomy" id="459529"/>
    <lineage>
        <taxon>Bacteria</taxon>
        <taxon>Pseudomonadati</taxon>
        <taxon>Bacteroidota</taxon>
        <taxon>Sphingobacteriia</taxon>
        <taxon>Sphingobacteriales</taxon>
        <taxon>Sphingobacteriaceae</taxon>
        <taxon>Sphingobacterium</taxon>
    </lineage>
</organism>
<dbReference type="EMBL" id="MCAQ01000028">
    <property type="protein sequence ID" value="RKF31866.1"/>
    <property type="molecule type" value="Genomic_DNA"/>
</dbReference>
<proteinExistence type="predicted"/>
<gene>
    <name evidence="1" type="ORF">BCY89_17090</name>
</gene>
<evidence type="ECO:0000313" key="2">
    <source>
        <dbReference type="Proteomes" id="UP000286402"/>
    </source>
</evidence>
<dbReference type="Proteomes" id="UP000286402">
    <property type="component" value="Unassembled WGS sequence"/>
</dbReference>
<dbReference type="RefSeq" id="WP_120336100.1">
    <property type="nucleotide sequence ID" value="NZ_MCAQ01000028.1"/>
</dbReference>
<sequence>MKNLSTKLYSLATALLLIGFPFLFSACNKDDIEVERAMHILINGYNGGDHPLQIAIDTTVFDHKNGAFIIQPQSNIHFTTAYSYKIPKKRLVTLTDTETKKVVYSAELPENTIRVNFNYVYFDGKVQEVKPPAADPNVNKLGFYIYDKSIDFPIDISLQKVNATTGDVRKEYIAKNVLPGRWVYVDYLPLKDFDKSVDLRNATVNFTKANTDNEWAFDGDETKSKLGAEGFFLPKLNDKGKVQPYFIAPKVTNQTFSRLFFYLD</sequence>
<comment type="caution">
    <text evidence="1">The sequence shown here is derived from an EMBL/GenBank/DDBJ whole genome shotgun (WGS) entry which is preliminary data.</text>
</comment>
<dbReference type="AlphaFoldDB" id="A0A420FG79"/>
<protein>
    <submittedName>
        <fullName evidence="1">Uncharacterized protein</fullName>
    </submittedName>
</protein>